<dbReference type="AlphaFoldDB" id="A0A9X6MFV4"/>
<name>A0A9X6MFV4_BACTJ</name>
<evidence type="ECO:0000256" key="1">
    <source>
        <dbReference type="ARBA" id="ARBA00000085"/>
    </source>
</evidence>
<evidence type="ECO:0000256" key="9">
    <source>
        <dbReference type="ARBA" id="ARBA00022840"/>
    </source>
</evidence>
<keyword evidence="5" id="KW-0808">Transferase</keyword>
<dbReference type="PANTHER" id="PTHR45528">
    <property type="entry name" value="SENSOR HISTIDINE KINASE CPXA"/>
    <property type="match status" value="1"/>
</dbReference>
<dbReference type="Gene3D" id="3.30.565.10">
    <property type="entry name" value="Histidine kinase-like ATPase, C-terminal domain"/>
    <property type="match status" value="1"/>
</dbReference>
<evidence type="ECO:0000256" key="3">
    <source>
        <dbReference type="ARBA" id="ARBA00012438"/>
    </source>
</evidence>
<accession>A0A9X6MFV4</accession>
<keyword evidence="9" id="KW-0067">ATP-binding</keyword>
<proteinExistence type="predicted"/>
<dbReference type="SUPFAM" id="SSF55874">
    <property type="entry name" value="ATPase domain of HSP90 chaperone/DNA topoisomerase II/histidine kinase"/>
    <property type="match status" value="1"/>
</dbReference>
<protein>
    <recommendedName>
        <fullName evidence="3">histidine kinase</fullName>
        <ecNumber evidence="3">2.7.13.3</ecNumber>
    </recommendedName>
</protein>
<keyword evidence="12 13" id="KW-0472">Membrane</keyword>
<evidence type="ECO:0000256" key="2">
    <source>
        <dbReference type="ARBA" id="ARBA00004141"/>
    </source>
</evidence>
<dbReference type="Pfam" id="PF02518">
    <property type="entry name" value="HATPase_c"/>
    <property type="match status" value="1"/>
</dbReference>
<dbReference type="Proteomes" id="UP000194853">
    <property type="component" value="Unassembled WGS sequence"/>
</dbReference>
<evidence type="ECO:0000256" key="13">
    <source>
        <dbReference type="SAM" id="Phobius"/>
    </source>
</evidence>
<dbReference type="GO" id="GO:0005524">
    <property type="term" value="F:ATP binding"/>
    <property type="evidence" value="ECO:0007669"/>
    <property type="project" value="UniProtKB-KW"/>
</dbReference>
<comment type="catalytic activity">
    <reaction evidence="1">
        <text>ATP + protein L-histidine = ADP + protein N-phospho-L-histidine.</text>
        <dbReference type="EC" id="2.7.13.3"/>
    </reaction>
</comment>
<dbReference type="InterPro" id="IPR003594">
    <property type="entry name" value="HATPase_dom"/>
</dbReference>
<evidence type="ECO:0000256" key="11">
    <source>
        <dbReference type="ARBA" id="ARBA00023012"/>
    </source>
</evidence>
<evidence type="ECO:0000259" key="14">
    <source>
        <dbReference type="PROSITE" id="PS50109"/>
    </source>
</evidence>
<dbReference type="SMART" id="SM00388">
    <property type="entry name" value="HisKA"/>
    <property type="match status" value="1"/>
</dbReference>
<dbReference type="InterPro" id="IPR005467">
    <property type="entry name" value="His_kinase_dom"/>
</dbReference>
<organism evidence="15 16">
    <name type="scientific">Bacillus thuringiensis subsp. jegathesan</name>
    <dbReference type="NCBI Taxonomy" id="56955"/>
    <lineage>
        <taxon>Bacteria</taxon>
        <taxon>Bacillati</taxon>
        <taxon>Bacillota</taxon>
        <taxon>Bacilli</taxon>
        <taxon>Bacillales</taxon>
        <taxon>Bacillaceae</taxon>
        <taxon>Bacillus</taxon>
        <taxon>Bacillus cereus group</taxon>
    </lineage>
</organism>
<dbReference type="Gene3D" id="1.10.287.130">
    <property type="match status" value="1"/>
</dbReference>
<dbReference type="GO" id="GO:0016020">
    <property type="term" value="C:membrane"/>
    <property type="evidence" value="ECO:0007669"/>
    <property type="project" value="UniProtKB-SubCell"/>
</dbReference>
<evidence type="ECO:0000256" key="7">
    <source>
        <dbReference type="ARBA" id="ARBA00022741"/>
    </source>
</evidence>
<dbReference type="CDD" id="cd00082">
    <property type="entry name" value="HisKA"/>
    <property type="match status" value="1"/>
</dbReference>
<keyword evidence="6 13" id="KW-0812">Transmembrane</keyword>
<keyword evidence="8 15" id="KW-0418">Kinase</keyword>
<evidence type="ECO:0000256" key="10">
    <source>
        <dbReference type="ARBA" id="ARBA00022989"/>
    </source>
</evidence>
<dbReference type="InterPro" id="IPR003661">
    <property type="entry name" value="HisK_dim/P_dom"/>
</dbReference>
<reference evidence="15 16" key="1">
    <citation type="submission" date="2016-10" db="EMBL/GenBank/DDBJ databases">
        <title>Comparative genomics of Bacillus thuringiensis reveals a path to pathogens against multiple invertebrate hosts.</title>
        <authorList>
            <person name="Zheng J."/>
            <person name="Gao Q."/>
            <person name="Liu H."/>
            <person name="Peng D."/>
            <person name="Ruan L."/>
            <person name="Sun M."/>
        </authorList>
    </citation>
    <scope>NUCLEOTIDE SEQUENCE [LARGE SCALE GENOMIC DNA]</scope>
    <source>
        <strain evidence="15">BGSC 4CF1</strain>
    </source>
</reference>
<evidence type="ECO:0000313" key="15">
    <source>
        <dbReference type="EMBL" id="OUB70747.1"/>
    </source>
</evidence>
<gene>
    <name evidence="15" type="ORF">BK750_10395</name>
</gene>
<feature type="transmembrane region" description="Helical" evidence="13">
    <location>
        <begin position="190"/>
        <end position="213"/>
    </location>
</feature>
<comment type="caution">
    <text evidence="15">The sequence shown here is derived from an EMBL/GenBank/DDBJ whole genome shotgun (WGS) entry which is preliminary data.</text>
</comment>
<evidence type="ECO:0000256" key="12">
    <source>
        <dbReference type="ARBA" id="ARBA00023136"/>
    </source>
</evidence>
<comment type="subcellular location">
    <subcellularLocation>
        <location evidence="2">Membrane</location>
        <topology evidence="2">Multi-pass membrane protein</topology>
    </subcellularLocation>
</comment>
<dbReference type="InterPro" id="IPR036097">
    <property type="entry name" value="HisK_dim/P_sf"/>
</dbReference>
<feature type="domain" description="Histidine kinase" evidence="14">
    <location>
        <begin position="273"/>
        <end position="490"/>
    </location>
</feature>
<evidence type="ECO:0000256" key="5">
    <source>
        <dbReference type="ARBA" id="ARBA00022679"/>
    </source>
</evidence>
<evidence type="ECO:0000313" key="16">
    <source>
        <dbReference type="Proteomes" id="UP000194853"/>
    </source>
</evidence>
<sequence>MFLKSLVARRIKNNKLHMKIMAVAVIAVTLITIPIQLLFFISVVLKNGEEAFSHIKYRAIQIENEAWRIGGVDKIQQEFFDGILLKGEEIKVSSAAKNTEYTFYIKQNEEAISSVDKYFAAFLIETLVKRHQKEINKLGNISIRNDEANGLYYMTYKHTFKHGDNNETIIVKRNVTPIVITLIEKYQKEFFIYLLYFIIAINIFIYFGLGLVFRFFWKALDKSFVELKEKDYKARIDIKDSYGKEISNVQHQINDILEQMQNHIEVNIESMQDVSHEVNNKLTSIKQSIDVLRFYGTNNKLIVEQKLKSIDDNIEQITKVMSTFLDLAKLDRGIYMDATKSRDVKEMIENYLQYIKKVFPDFDFIGKYDVSSPIIHFNKEHFVLALNPIIENAVRYSLHSNEIVIHIREGKYSNYVYIDIINWGIQIEKEEIPQLFNRYYRGKNIENSMKGFGMGLTISKKVMHLYKGKIHVKSYEDGKNIFTLIIPLHQESRGDT</sequence>
<keyword evidence="4" id="KW-0597">Phosphoprotein</keyword>
<evidence type="ECO:0000256" key="6">
    <source>
        <dbReference type="ARBA" id="ARBA00022692"/>
    </source>
</evidence>
<dbReference type="InterPro" id="IPR050398">
    <property type="entry name" value="HssS/ArlS-like"/>
</dbReference>
<dbReference type="GO" id="GO:0000155">
    <property type="term" value="F:phosphorelay sensor kinase activity"/>
    <property type="evidence" value="ECO:0007669"/>
    <property type="project" value="InterPro"/>
</dbReference>
<keyword evidence="11" id="KW-0902">Two-component regulatory system</keyword>
<dbReference type="RefSeq" id="WP_071741015.1">
    <property type="nucleotide sequence ID" value="NZ_MOOS01000084.1"/>
</dbReference>
<dbReference type="PANTHER" id="PTHR45528:SF12">
    <property type="entry name" value="SENSOR HISTIDINE KINASE ARSS"/>
    <property type="match status" value="1"/>
</dbReference>
<dbReference type="SUPFAM" id="SSF47384">
    <property type="entry name" value="Homodimeric domain of signal transducing histidine kinase"/>
    <property type="match status" value="1"/>
</dbReference>
<dbReference type="InterPro" id="IPR036890">
    <property type="entry name" value="HATPase_C_sf"/>
</dbReference>
<evidence type="ECO:0000256" key="4">
    <source>
        <dbReference type="ARBA" id="ARBA00022553"/>
    </source>
</evidence>
<feature type="transmembrane region" description="Helical" evidence="13">
    <location>
        <begin position="20"/>
        <end position="45"/>
    </location>
</feature>
<dbReference type="SMART" id="SM00387">
    <property type="entry name" value="HATPase_c"/>
    <property type="match status" value="1"/>
</dbReference>
<dbReference type="EMBL" id="MOOS01000084">
    <property type="protein sequence ID" value="OUB70747.1"/>
    <property type="molecule type" value="Genomic_DNA"/>
</dbReference>
<keyword evidence="10 13" id="KW-1133">Transmembrane helix</keyword>
<dbReference type="EC" id="2.7.13.3" evidence="3"/>
<dbReference type="PROSITE" id="PS50109">
    <property type="entry name" value="HIS_KIN"/>
    <property type="match status" value="1"/>
</dbReference>
<keyword evidence="7" id="KW-0547">Nucleotide-binding</keyword>
<evidence type="ECO:0000256" key="8">
    <source>
        <dbReference type="ARBA" id="ARBA00022777"/>
    </source>
</evidence>